<name>A0A193QH36_SODGM</name>
<dbReference type="AlphaFoldDB" id="A0A193QH36"/>
<evidence type="ECO:0000313" key="1">
    <source>
        <dbReference type="EMBL" id="CRL44466.1"/>
    </source>
</evidence>
<evidence type="ECO:0000313" key="2">
    <source>
        <dbReference type="Proteomes" id="UP000245838"/>
    </source>
</evidence>
<proteinExistence type="predicted"/>
<protein>
    <submittedName>
        <fullName evidence="1">Uncharacterized protein</fullName>
    </submittedName>
</protein>
<organism evidence="1 2">
    <name type="scientific">Sodalis glossinidius (strain morsitans)</name>
    <dbReference type="NCBI Taxonomy" id="343509"/>
    <lineage>
        <taxon>Bacteria</taxon>
        <taxon>Pseudomonadati</taxon>
        <taxon>Pseudomonadota</taxon>
        <taxon>Gammaproteobacteria</taxon>
        <taxon>Enterobacterales</taxon>
        <taxon>Bruguierivoracaceae</taxon>
        <taxon>Sodalis</taxon>
    </lineage>
</organism>
<sequence length="55" mass="6065">MYLAIAGATSARPFDPVLSIQHHQSNKLTGKKVMTSDNKSLLDSLIDFLRSHGRP</sequence>
<dbReference type="EMBL" id="LN854557">
    <property type="protein sequence ID" value="CRL44466.1"/>
    <property type="molecule type" value="Genomic_DNA"/>
</dbReference>
<dbReference type="Proteomes" id="UP000245838">
    <property type="component" value="Chromosome sggmmb4_Chromosome"/>
</dbReference>
<reference evidence="1 2" key="1">
    <citation type="submission" date="2015-05" db="EMBL/GenBank/DDBJ databases">
        <authorList>
            <person name="Goodhead I."/>
        </authorList>
    </citation>
    <scope>NUCLEOTIDE SEQUENCE [LARGE SCALE GENOMIC DNA]</scope>
    <source>
        <strain evidence="2">morsitans</strain>
    </source>
</reference>
<gene>
    <name evidence="1" type="ORF">SGGMMB4_01594</name>
</gene>
<accession>A0A193QH36</accession>